<evidence type="ECO:0000256" key="1">
    <source>
        <dbReference type="SAM" id="Phobius"/>
    </source>
</evidence>
<feature type="transmembrane region" description="Helical" evidence="1">
    <location>
        <begin position="64"/>
        <end position="85"/>
    </location>
</feature>
<gene>
    <name evidence="2" type="ORF">IBJ83_01420</name>
</gene>
<feature type="transmembrane region" description="Helical" evidence="1">
    <location>
        <begin position="32"/>
        <end position="52"/>
    </location>
</feature>
<dbReference type="Proteomes" id="UP000823123">
    <property type="component" value="Unassembled WGS sequence"/>
</dbReference>
<comment type="caution">
    <text evidence="2">The sequence shown here is derived from an EMBL/GenBank/DDBJ whole genome shotgun (WGS) entry which is preliminary data.</text>
</comment>
<reference evidence="2 3" key="1">
    <citation type="submission" date="2020-09" db="EMBL/GenBank/DDBJ databases">
        <title>Parvimonas S3374 sp. nov.</title>
        <authorList>
            <person name="Buhl M."/>
        </authorList>
    </citation>
    <scope>NUCLEOTIDE SEQUENCE [LARGE SCALE GENOMIC DNA]</scope>
    <source>
        <strain evidence="2 3">S3374</strain>
    </source>
</reference>
<name>A0ABS1C7A0_9FIRM</name>
<protein>
    <submittedName>
        <fullName evidence="2">MptD family putative ECF transporter S component</fullName>
    </submittedName>
</protein>
<accession>A0ABS1C7A0</accession>
<sequence>MKVKDLILVAILGAISLVVTMIVTFALFPLGAFTHCVSPGVAGLFSGTVFVFMCNKIGKKGSFFLFSAIFLIVMAGAGFYLPWIISYTVSAIIGEVILSSAGYKNKIAQFVAFGLLQVGSECGQVIPVNFFLQSFKDTWIGKNGMTESALNEMIKYSSGTYALITLTIVFVLAGIGVIIGNKILEKHFKKIK</sequence>
<evidence type="ECO:0000313" key="3">
    <source>
        <dbReference type="Proteomes" id="UP000823123"/>
    </source>
</evidence>
<proteinExistence type="predicted"/>
<keyword evidence="1" id="KW-0812">Transmembrane</keyword>
<keyword evidence="3" id="KW-1185">Reference proteome</keyword>
<evidence type="ECO:0000313" key="2">
    <source>
        <dbReference type="EMBL" id="MBK1467977.1"/>
    </source>
</evidence>
<keyword evidence="1" id="KW-1133">Transmembrane helix</keyword>
<dbReference type="RefSeq" id="WP_201275053.1">
    <property type="nucleotide sequence ID" value="NZ_JACVDA010000003.1"/>
</dbReference>
<feature type="transmembrane region" description="Helical" evidence="1">
    <location>
        <begin position="161"/>
        <end position="184"/>
    </location>
</feature>
<dbReference type="InterPro" id="IPR011733">
    <property type="entry name" value="CHP02185_IM"/>
</dbReference>
<dbReference type="Pfam" id="PF09605">
    <property type="entry name" value="Trep_Strep"/>
    <property type="match status" value="1"/>
</dbReference>
<dbReference type="EMBL" id="JACVDA010000003">
    <property type="protein sequence ID" value="MBK1467977.1"/>
    <property type="molecule type" value="Genomic_DNA"/>
</dbReference>
<keyword evidence="1" id="KW-0472">Membrane</keyword>
<dbReference type="NCBIfam" id="TIGR02185">
    <property type="entry name" value="Trep_Strep"/>
    <property type="match status" value="1"/>
</dbReference>
<organism evidence="2 3">
    <name type="scientific">Parvimonas parva</name>
    <dbReference type="NCBI Taxonomy" id="2769485"/>
    <lineage>
        <taxon>Bacteria</taxon>
        <taxon>Bacillati</taxon>
        <taxon>Bacillota</taxon>
        <taxon>Tissierellia</taxon>
        <taxon>Tissierellales</taxon>
        <taxon>Peptoniphilaceae</taxon>
        <taxon>Parvimonas</taxon>
    </lineage>
</organism>
<feature type="transmembrane region" description="Helical" evidence="1">
    <location>
        <begin position="7"/>
        <end position="26"/>
    </location>
</feature>